<evidence type="ECO:0000313" key="2">
    <source>
        <dbReference type="EMBL" id="TBR79953.1"/>
    </source>
</evidence>
<reference evidence="2 3" key="1">
    <citation type="submission" date="2018-07" db="EMBL/GenBank/DDBJ databases">
        <title>Campylobacter zealandensis sp. nov., isolated from birds and water in New Zealand.</title>
        <authorList>
            <person name="Wilkinson D.A."/>
            <person name="Biggs P.J."/>
            <person name="French N.P."/>
            <person name="Midwinter A.C."/>
        </authorList>
    </citation>
    <scope>NUCLEOTIDE SEQUENCE [LARGE SCALE GENOMIC DNA]</scope>
    <source>
        <strain evidence="2 3">B423b</strain>
    </source>
</reference>
<keyword evidence="1" id="KW-0472">Membrane</keyword>
<keyword evidence="1" id="KW-1133">Transmembrane helix</keyword>
<dbReference type="OrthoDB" id="5372311at2"/>
<feature type="transmembrane region" description="Helical" evidence="1">
    <location>
        <begin position="271"/>
        <end position="288"/>
    </location>
</feature>
<keyword evidence="1" id="KW-0812">Transmembrane</keyword>
<dbReference type="EMBL" id="QPGR01000012">
    <property type="protein sequence ID" value="TBR79953.1"/>
    <property type="molecule type" value="Genomic_DNA"/>
</dbReference>
<name>A0A4Q9JTS0_9BACT</name>
<dbReference type="Proteomes" id="UP000292583">
    <property type="component" value="Unassembled WGS sequence"/>
</dbReference>
<dbReference type="AlphaFoldDB" id="A0A4Q9JTS0"/>
<gene>
    <name evidence="2" type="ORF">DU473_06450</name>
</gene>
<proteinExistence type="predicted"/>
<feature type="transmembrane region" description="Helical" evidence="1">
    <location>
        <begin position="293"/>
        <end position="309"/>
    </location>
</feature>
<evidence type="ECO:0000256" key="1">
    <source>
        <dbReference type="SAM" id="Phobius"/>
    </source>
</evidence>
<organism evidence="2 3">
    <name type="scientific">Campylobacter novaezeelandiae</name>
    <dbReference type="NCBI Taxonomy" id="2267891"/>
    <lineage>
        <taxon>Bacteria</taxon>
        <taxon>Pseudomonadati</taxon>
        <taxon>Campylobacterota</taxon>
        <taxon>Epsilonproteobacteria</taxon>
        <taxon>Campylobacterales</taxon>
        <taxon>Campylobacteraceae</taxon>
        <taxon>Campylobacter</taxon>
    </lineage>
</organism>
<keyword evidence="3" id="KW-1185">Reference proteome</keyword>
<accession>A0A4Q9JTS0</accession>
<sequence>MNNNLQIGFKNLPKEEQKIYENIAPSDESEDYQKNIEDPFIPQSSLVLITSNYANKIFVGEVFPITVYAKTTENTNFDFHIELIKNNDLLFLNPDAKWIKKDNIYETTLWFEAKTSNANLEQIIVKLSRNDVFFQKANIALNPIKFENTPSSNNFSHLVASSLEIKKVKTNHFDNQNVIMIMEINATNANLKSFYLKGIEKQGVENLRGDFNSSNGYYYAVFPASKNIFSFSYFNKDEKKLQNYNLKIKISEDSISTQSDLNPTNKDFNTYKQYGLWLITLLLAIFFIFKKNYIILTIALICFISGFLVDTSTQTGILKAKAKAKILPTELSTYFYTANTNEKVEILGERKPYVKVLFKDGKIGWVKNEDLTKN</sequence>
<comment type="caution">
    <text evidence="2">The sequence shown here is derived from an EMBL/GenBank/DDBJ whole genome shotgun (WGS) entry which is preliminary data.</text>
</comment>
<protein>
    <submittedName>
        <fullName evidence="2">SH3 domain-containing protein</fullName>
    </submittedName>
</protein>
<evidence type="ECO:0000313" key="3">
    <source>
        <dbReference type="Proteomes" id="UP000292583"/>
    </source>
</evidence>